<proteinExistence type="predicted"/>
<reference evidence="2 5" key="4">
    <citation type="submission" date="2019-12" db="EMBL/GenBank/DDBJ databases">
        <title>Multi-Generational Helicobacter saguini Isolates.</title>
        <authorList>
            <person name="Mannion A."/>
            <person name="Shen Z."/>
            <person name="Fox J.G."/>
        </authorList>
    </citation>
    <scope>NUCLEOTIDE SEQUENCE [LARGE SCALE GENOMIC DNA]</scope>
    <source>
        <strain evidence="2">16-048</strain>
        <strain evidence="5">16-048 (F4)</strain>
    </source>
</reference>
<dbReference type="EMBL" id="QBIU01000001">
    <property type="protein sequence ID" value="MWV69252.1"/>
    <property type="molecule type" value="Genomic_DNA"/>
</dbReference>
<dbReference type="Proteomes" id="UP000029714">
    <property type="component" value="Unassembled WGS sequence"/>
</dbReference>
<dbReference type="OrthoDB" id="7059877at2"/>
<evidence type="ECO:0000313" key="4">
    <source>
        <dbReference type="Proteomes" id="UP000029714"/>
    </source>
</evidence>
<reference evidence="3" key="3">
    <citation type="submission" date="2018-04" db="EMBL/GenBank/DDBJ databases">
        <authorList>
            <person name="Sheh A."/>
            <person name="Shen Z."/>
            <person name="Mannion A.J."/>
            <person name="Fox J.G."/>
        </authorList>
    </citation>
    <scope>NUCLEOTIDE SEQUENCE</scope>
    <source>
        <strain evidence="3">MIT 97-6194</strain>
    </source>
</reference>
<keyword evidence="4" id="KW-1185">Reference proteome</keyword>
<dbReference type="Proteomes" id="UP000477070">
    <property type="component" value="Unassembled WGS sequence"/>
</dbReference>
<comment type="caution">
    <text evidence="3">The sequence shown here is derived from an EMBL/GenBank/DDBJ whole genome shotgun (WGS) entry which is preliminary data.</text>
</comment>
<gene>
    <name evidence="2" type="ORF">DCO61_04305</name>
    <name evidence="3" type="ORF">LS64_008825</name>
</gene>
<protein>
    <submittedName>
        <fullName evidence="3">DUF3883 domain-containing protein</fullName>
    </submittedName>
</protein>
<feature type="domain" description="Protein NO VEIN C-terminal" evidence="1">
    <location>
        <begin position="139"/>
        <end position="224"/>
    </location>
</feature>
<name>A0A347VSN7_9HELI</name>
<dbReference type="AlphaFoldDB" id="A0A347VSN7"/>
<dbReference type="EMBL" id="JRMP02000014">
    <property type="protein sequence ID" value="TLD93327.1"/>
    <property type="molecule type" value="Genomic_DNA"/>
</dbReference>
<dbReference type="RefSeq" id="WP_034573452.1">
    <property type="nucleotide sequence ID" value="NZ_JRMP02000014.1"/>
</dbReference>
<evidence type="ECO:0000259" key="1">
    <source>
        <dbReference type="Pfam" id="PF13020"/>
    </source>
</evidence>
<evidence type="ECO:0000313" key="2">
    <source>
        <dbReference type="EMBL" id="MWV69252.1"/>
    </source>
</evidence>
<evidence type="ECO:0000313" key="5">
    <source>
        <dbReference type="Proteomes" id="UP000477070"/>
    </source>
</evidence>
<reference evidence="3 4" key="2">
    <citation type="journal article" date="2016" name="Infect. Immun.">
        <title>Helicobacter saguini, a Novel Helicobacter Isolated from Cotton-Top Tamarins with Ulcerative Colitis, Has Proinflammatory Properties and Induces Typhlocolitis and Dysplasia in Gnotobiotic IL-10-/- Mice.</title>
        <authorList>
            <person name="Shen Z."/>
            <person name="Mannion A."/>
            <person name="Whary M.T."/>
            <person name="Muthupalani S."/>
            <person name="Sheh A."/>
            <person name="Feng Y."/>
            <person name="Gong G."/>
            <person name="Vandamme P."/>
            <person name="Holcombe H.R."/>
            <person name="Paster B.J."/>
            <person name="Fox J.G."/>
        </authorList>
    </citation>
    <scope>NUCLEOTIDE SEQUENCE [LARGE SCALE GENOMIC DNA]</scope>
    <source>
        <strain evidence="3 4">MIT 97-6194</strain>
    </source>
</reference>
<reference evidence="3 4" key="1">
    <citation type="journal article" date="2014" name="Genome Announc.">
        <title>Draft genome sequences of eight enterohepatic helicobacter species isolated from both laboratory and wild rodents.</title>
        <authorList>
            <person name="Sheh A."/>
            <person name="Shen Z."/>
            <person name="Fox J.G."/>
        </authorList>
    </citation>
    <scope>NUCLEOTIDE SEQUENCE [LARGE SCALE GENOMIC DNA]</scope>
    <source>
        <strain evidence="3 4">MIT 97-6194</strain>
    </source>
</reference>
<evidence type="ECO:0000313" key="3">
    <source>
        <dbReference type="EMBL" id="TLD93327.1"/>
    </source>
</evidence>
<dbReference type="Pfam" id="PF13020">
    <property type="entry name" value="NOV_C"/>
    <property type="match status" value="1"/>
</dbReference>
<sequence>MSKKHENYELLNLLGYGLAKFDNDFIKEFNCKSKQEFFNIFVKENIVKTASVVKNKMDLFDYFFPNKRRGWWQKGNAYIHRKELIDSLYGNLDVRNYANIVKLVLKNEYKITLDSKDFKPSAILESKFKKMQNTGLEAELYFMKNYNQIDILRDFNLEDARLYGDGYDFFMTNKESEFLCEIKGVKEKSGNVRLTQNEYQKASKFKDAYMLVVVLNLRENPQFREYINPLENLNFKEKILQQKITKEYHLDGIIS</sequence>
<accession>A0A347VSN7</accession>
<organism evidence="3 4">
    <name type="scientific">Helicobacter saguini</name>
    <dbReference type="NCBI Taxonomy" id="1548018"/>
    <lineage>
        <taxon>Bacteria</taxon>
        <taxon>Pseudomonadati</taxon>
        <taxon>Campylobacterota</taxon>
        <taxon>Epsilonproteobacteria</taxon>
        <taxon>Campylobacterales</taxon>
        <taxon>Helicobacteraceae</taxon>
        <taxon>Helicobacter</taxon>
    </lineage>
</organism>
<dbReference type="InterPro" id="IPR024975">
    <property type="entry name" value="NOV_C"/>
</dbReference>